<dbReference type="GO" id="GO:0005525">
    <property type="term" value="F:GTP binding"/>
    <property type="evidence" value="ECO:0007669"/>
    <property type="project" value="UniProtKB-KW"/>
</dbReference>
<name>A0A0F7II83_9EURY</name>
<keyword evidence="2 8" id="KW-0479">Metal-binding</keyword>
<comment type="similarity">
    <text evidence="8">Belongs to the CofE family.</text>
</comment>
<feature type="binding site" evidence="8">
    <location>
        <position position="207"/>
    </location>
    <ligand>
        <name>a divalent metal cation</name>
        <dbReference type="ChEBI" id="CHEBI:60240"/>
        <label>2</label>
    </ligand>
</feature>
<evidence type="ECO:0000313" key="11">
    <source>
        <dbReference type="Proteomes" id="UP000034723"/>
    </source>
</evidence>
<dbReference type="GO" id="GO:0046872">
    <property type="term" value="F:metal ion binding"/>
    <property type="evidence" value="ECO:0007669"/>
    <property type="project" value="UniProtKB-KW"/>
</dbReference>
<feature type="binding site" evidence="8">
    <location>
        <position position="150"/>
    </location>
    <ligand>
        <name>a divalent metal cation</name>
        <dbReference type="ChEBI" id="CHEBI:60240"/>
        <label>2</label>
    </ligand>
</feature>
<dbReference type="STRING" id="113653.GAH_00117"/>
<comment type="function">
    <text evidence="8">Catalyzes the GTP-dependent successive addition of two or more gamma-linked L-glutamates to the L-lactyl phosphodiester of 7,8-didemethyl-8-hydroxy-5-deazariboflavin (F420-0) to form coenzyme F420-0-glutamyl-glutamate (F420-2) or polyglutamated F420 derivatives.</text>
</comment>
<comment type="catalytic activity">
    <reaction evidence="8">
        <text>oxidized coenzyme F420-0 + GTP + L-glutamate = oxidized coenzyme F420-1 + GDP + phosphate + H(+)</text>
        <dbReference type="Rhea" id="RHEA:30555"/>
        <dbReference type="ChEBI" id="CHEBI:15378"/>
        <dbReference type="ChEBI" id="CHEBI:29985"/>
        <dbReference type="ChEBI" id="CHEBI:37565"/>
        <dbReference type="ChEBI" id="CHEBI:43474"/>
        <dbReference type="ChEBI" id="CHEBI:58189"/>
        <dbReference type="ChEBI" id="CHEBI:59907"/>
        <dbReference type="ChEBI" id="CHEBI:59920"/>
        <dbReference type="EC" id="6.3.2.31"/>
    </reaction>
</comment>
<dbReference type="NCBIfam" id="NF009809">
    <property type="entry name" value="PRK13293.1"/>
    <property type="match status" value="1"/>
</dbReference>
<dbReference type="AlphaFoldDB" id="A0A0F7II83"/>
<comment type="catalytic activity">
    <reaction evidence="8">
        <text>oxidized coenzyme F420-1 + GTP + L-glutamate = oxidized coenzyme F420-2 + GDP + phosphate + H(+)</text>
        <dbReference type="Rhea" id="RHEA:30523"/>
        <dbReference type="ChEBI" id="CHEBI:15378"/>
        <dbReference type="ChEBI" id="CHEBI:29985"/>
        <dbReference type="ChEBI" id="CHEBI:37565"/>
        <dbReference type="ChEBI" id="CHEBI:43474"/>
        <dbReference type="ChEBI" id="CHEBI:57922"/>
        <dbReference type="ChEBI" id="CHEBI:58189"/>
        <dbReference type="ChEBI" id="CHEBI:59920"/>
        <dbReference type="EC" id="6.3.2.34"/>
    </reaction>
</comment>
<dbReference type="Pfam" id="PF01996">
    <property type="entry name" value="F420_ligase"/>
    <property type="match status" value="1"/>
</dbReference>
<evidence type="ECO:0000256" key="6">
    <source>
        <dbReference type="ARBA" id="ARBA00023134"/>
    </source>
</evidence>
<dbReference type="GO" id="GO:0052645">
    <property type="term" value="P:F420-0 metabolic process"/>
    <property type="evidence" value="ECO:0007669"/>
    <property type="project" value="UniProtKB-UniRule"/>
</dbReference>
<feature type="binding site" evidence="8">
    <location>
        <position position="44"/>
    </location>
    <ligand>
        <name>GTP</name>
        <dbReference type="ChEBI" id="CHEBI:37565"/>
    </ligand>
</feature>
<keyword evidence="11" id="KW-1185">Reference proteome</keyword>
<keyword evidence="6 8" id="KW-0342">GTP-binding</keyword>
<feature type="binding site" evidence="8">
    <location>
        <position position="149"/>
    </location>
    <ligand>
        <name>a divalent metal cation</name>
        <dbReference type="ChEBI" id="CHEBI:60240"/>
        <label>1</label>
    </ligand>
</feature>
<dbReference type="FunCoup" id="A0A0F7II83">
    <property type="interactions" value="71"/>
</dbReference>
<dbReference type="NCBIfam" id="TIGR01916">
    <property type="entry name" value="F420_cofE"/>
    <property type="match status" value="1"/>
</dbReference>
<dbReference type="HAMAP" id="MF_01258">
    <property type="entry name" value="F420_ligase_CofE"/>
    <property type="match status" value="1"/>
</dbReference>
<dbReference type="InterPro" id="IPR008225">
    <property type="entry name" value="F420-0_g-glutamyl_ligase"/>
</dbReference>
<keyword evidence="7 8" id="KW-0464">Manganese</keyword>
<dbReference type="InterPro" id="IPR023659">
    <property type="entry name" value="F420_ligase_CofE_arc"/>
</dbReference>
<gene>
    <name evidence="8" type="primary">cofE</name>
    <name evidence="10" type="ORF">GAH_00117</name>
</gene>
<dbReference type="SUPFAM" id="SSF144010">
    <property type="entry name" value="CofE-like"/>
    <property type="match status" value="1"/>
</dbReference>
<dbReference type="Proteomes" id="UP000034723">
    <property type="component" value="Chromosome"/>
</dbReference>
<protein>
    <recommendedName>
        <fullName evidence="8">Coenzyme F420:L-glutamate ligase</fullName>
        <ecNumber evidence="8">6.3.2.31</ecNumber>
        <ecNumber evidence="8">6.3.2.34</ecNumber>
    </recommendedName>
    <alternativeName>
        <fullName evidence="8">Coenzyme F420-0:L-glutamate ligase</fullName>
    </alternativeName>
    <alternativeName>
        <fullName evidence="8">Coenzyme F420-1:gamma-L-glutamate ligase</fullName>
    </alternativeName>
</protein>
<keyword evidence="4 8" id="KW-0460">Magnesium</keyword>
<comment type="pathway">
    <text evidence="8">Cofactor biosynthesis; coenzyme F420 biosynthesis.</text>
</comment>
<evidence type="ECO:0000256" key="1">
    <source>
        <dbReference type="ARBA" id="ARBA00022598"/>
    </source>
</evidence>
<dbReference type="EMBL" id="CP011267">
    <property type="protein sequence ID" value="AKG92524.1"/>
    <property type="molecule type" value="Genomic_DNA"/>
</dbReference>
<dbReference type="Gene3D" id="3.30.1330.100">
    <property type="entry name" value="CofE-like"/>
    <property type="match status" value="1"/>
</dbReference>
<evidence type="ECO:0000256" key="4">
    <source>
        <dbReference type="ARBA" id="ARBA00022842"/>
    </source>
</evidence>
<dbReference type="EC" id="6.3.2.31" evidence="8"/>
<evidence type="ECO:0000259" key="9">
    <source>
        <dbReference type="Pfam" id="PF01996"/>
    </source>
</evidence>
<dbReference type="GO" id="GO:0052619">
    <property type="term" value="F:coenzyme F420-1:gamma-L-glutamate ligase activity"/>
    <property type="evidence" value="ECO:0007669"/>
    <property type="project" value="UniProtKB-UniRule"/>
</dbReference>
<dbReference type="InParanoid" id="A0A0F7II83"/>
<feature type="binding site" evidence="8">
    <location>
        <begin position="39"/>
        <end position="40"/>
    </location>
    <ligand>
        <name>GTP</name>
        <dbReference type="ChEBI" id="CHEBI:37565"/>
    </ligand>
</feature>
<feature type="domain" description="Coenzyme F420:L-glutamate ligase-like" evidence="9">
    <location>
        <begin position="10"/>
        <end position="219"/>
    </location>
</feature>
<dbReference type="GO" id="GO:0052618">
    <property type="term" value="F:coenzyme F420-0:L-glutamate ligase activity"/>
    <property type="evidence" value="ECO:0007669"/>
    <property type="project" value="UniProtKB-UniRule"/>
</dbReference>
<dbReference type="InterPro" id="IPR002847">
    <property type="entry name" value="F420-0_gamma-glut_ligase-dom"/>
</dbReference>
<comment type="cofactor">
    <cofactor evidence="8">
        <name>K(+)</name>
        <dbReference type="ChEBI" id="CHEBI:29103"/>
    </cofactor>
    <text evidence="8">Monovalent cation. The ion could be potassium.</text>
</comment>
<organism evidence="10 11">
    <name type="scientific">Geoglobus ahangari</name>
    <dbReference type="NCBI Taxonomy" id="113653"/>
    <lineage>
        <taxon>Archaea</taxon>
        <taxon>Methanobacteriati</taxon>
        <taxon>Methanobacteriota</taxon>
        <taxon>Archaeoglobi</taxon>
        <taxon>Archaeoglobales</taxon>
        <taxon>Archaeoglobaceae</taxon>
        <taxon>Geoglobus</taxon>
    </lineage>
</organism>
<dbReference type="Gene3D" id="3.90.1660.10">
    <property type="entry name" value="CofE-like domain"/>
    <property type="match status" value="1"/>
</dbReference>
<dbReference type="KEGG" id="gah:GAH_00117"/>
<evidence type="ECO:0000313" key="10">
    <source>
        <dbReference type="EMBL" id="AKG92524.1"/>
    </source>
</evidence>
<keyword evidence="5 8" id="KW-0630">Potassium</keyword>
<dbReference type="HOGENOM" id="CLU_051152_1_1_2"/>
<proteinExistence type="inferred from homology"/>
<feature type="binding site" evidence="8">
    <location>
        <begin position="205"/>
        <end position="212"/>
    </location>
    <ligand>
        <name>GTP</name>
        <dbReference type="ChEBI" id="CHEBI:37565"/>
    </ligand>
</feature>
<dbReference type="PANTHER" id="PTHR47917">
    <property type="match status" value="1"/>
</dbReference>
<evidence type="ECO:0000256" key="8">
    <source>
        <dbReference type="HAMAP-Rule" id="MF_01258"/>
    </source>
</evidence>
<dbReference type="PATRIC" id="fig|113653.22.peg.116"/>
<keyword evidence="1 8" id="KW-0436">Ligase</keyword>
<dbReference type="EC" id="6.3.2.34" evidence="8"/>
<evidence type="ECO:0000256" key="3">
    <source>
        <dbReference type="ARBA" id="ARBA00022741"/>
    </source>
</evidence>
<reference evidence="10 11" key="1">
    <citation type="submission" date="2015-04" db="EMBL/GenBank/DDBJ databases">
        <title>The complete genome sequence of the hyperthermophilic, obligate iron-reducing archaeon Geoglobus ahangari strain 234T.</title>
        <authorList>
            <person name="Manzella M.P."/>
            <person name="Holmes D.E."/>
            <person name="Rocheleau J.M."/>
            <person name="Chung A."/>
            <person name="Reguera G."/>
            <person name="Kashefi K."/>
        </authorList>
    </citation>
    <scope>NUCLEOTIDE SEQUENCE [LARGE SCALE GENOMIC DNA]</scope>
    <source>
        <strain evidence="10 11">234</strain>
    </source>
</reference>
<sequence>MIRVFPVTGIPEVKEGDRLGELLSSHFSFEDGDVVAVCSTVVSKAEGRFRRIDEITPTAEAIRIAERLGKDARLVQAVLDESEEVLIEFPILLTKARFGNVCINAGIDTSNVREGYILLPPENPDGSAERIRNEIAEASGKSVGVVVTDTNGRCFRKGVVGFAVGIAGVKAMRDWRGERDIYGRELEVTVECVADEIAAFANLLMGEGGEGIPAVVFRGLSVSGEGRMDEIYRSEEEDVIRRIIREWREKDTS</sequence>
<comment type="subunit">
    <text evidence="8">Homodimer.</text>
</comment>
<accession>A0A0F7II83</accession>
<feature type="binding site" evidence="8">
    <location>
        <position position="111"/>
    </location>
    <ligand>
        <name>GTP</name>
        <dbReference type="ChEBI" id="CHEBI:37565"/>
    </ligand>
</feature>
<evidence type="ECO:0000256" key="5">
    <source>
        <dbReference type="ARBA" id="ARBA00022958"/>
    </source>
</evidence>
<dbReference type="OrthoDB" id="11383at2157"/>
<dbReference type="RefSeq" id="WP_048094213.1">
    <property type="nucleotide sequence ID" value="NZ_CP011267.1"/>
</dbReference>
<feature type="binding site" evidence="8">
    <location>
        <position position="108"/>
    </location>
    <ligand>
        <name>a divalent metal cation</name>
        <dbReference type="ChEBI" id="CHEBI:60240"/>
        <label>1</label>
    </ligand>
</feature>
<dbReference type="GeneID" id="24802706"/>
<dbReference type="UniPathway" id="UPA00071"/>
<dbReference type="PANTHER" id="PTHR47917:SF1">
    <property type="entry name" value="COENZYME F420:L-GLUTAMATE LIGASE"/>
    <property type="match status" value="1"/>
</dbReference>
<evidence type="ECO:0000256" key="2">
    <source>
        <dbReference type="ARBA" id="ARBA00022723"/>
    </source>
</evidence>
<evidence type="ECO:0000256" key="7">
    <source>
        <dbReference type="ARBA" id="ARBA00023211"/>
    </source>
</evidence>
<keyword evidence="3 8" id="KW-0547">Nucleotide-binding</keyword>
<feature type="binding site" evidence="8">
    <location>
        <begin position="10"/>
        <end position="13"/>
    </location>
    <ligand>
        <name>GTP</name>
        <dbReference type="ChEBI" id="CHEBI:37565"/>
    </ligand>
</feature>
<comment type="cofactor">
    <cofactor evidence="8">
        <name>Mg(2+)</name>
        <dbReference type="ChEBI" id="CHEBI:18420"/>
    </cofactor>
    <cofactor evidence="8">
        <name>Mn(2+)</name>
        <dbReference type="ChEBI" id="CHEBI:29035"/>
    </cofactor>
    <text evidence="8">Binds 2 divalent metal cations per subunit. The ions could be magnesium and/or manganese.</text>
</comment>